<dbReference type="InterPro" id="IPR015943">
    <property type="entry name" value="WD40/YVTN_repeat-like_dom_sf"/>
</dbReference>
<dbReference type="InterPro" id="IPR001680">
    <property type="entry name" value="WD40_rpt"/>
</dbReference>
<evidence type="ECO:0000256" key="3">
    <source>
        <dbReference type="ARBA" id="ARBA00023034"/>
    </source>
</evidence>
<gene>
    <name evidence="10" type="primary">IPI3</name>
    <name evidence="10" type="ORF">DFQ27_005371</name>
</gene>
<dbReference type="Pfam" id="PF21031">
    <property type="entry name" value="WDR54"/>
    <property type="match status" value="1"/>
</dbReference>
<dbReference type="GO" id="GO:0017119">
    <property type="term" value="C:Golgi transport complex"/>
    <property type="evidence" value="ECO:0007669"/>
    <property type="project" value="InterPro"/>
</dbReference>
<dbReference type="Proteomes" id="UP000807716">
    <property type="component" value="Unassembled WGS sequence"/>
</dbReference>
<comment type="subcellular location">
    <subcellularLocation>
        <location evidence="1">Golgi apparatus membrane</location>
        <topology evidence="1">Peripheral membrane protein</topology>
    </subcellularLocation>
</comment>
<dbReference type="Pfam" id="PF20649">
    <property type="entry name" value="COG5_C"/>
    <property type="match status" value="1"/>
</dbReference>
<reference evidence="10" key="1">
    <citation type="journal article" date="2020" name="Fungal Divers.">
        <title>Resolving the Mortierellaceae phylogeny through synthesis of multi-gene phylogenetics and phylogenomics.</title>
        <authorList>
            <person name="Vandepol N."/>
            <person name="Liber J."/>
            <person name="Desiro A."/>
            <person name="Na H."/>
            <person name="Kennedy M."/>
            <person name="Barry K."/>
            <person name="Grigoriev I.V."/>
            <person name="Miller A.N."/>
            <person name="O'Donnell K."/>
            <person name="Stajich J.E."/>
            <person name="Bonito G."/>
        </authorList>
    </citation>
    <scope>NUCLEOTIDE SEQUENCE</scope>
    <source>
        <strain evidence="10">BC1065</strain>
    </source>
</reference>
<dbReference type="PROSITE" id="PS50082">
    <property type="entry name" value="WD_REPEATS_2"/>
    <property type="match status" value="3"/>
</dbReference>
<feature type="repeat" description="WD" evidence="5">
    <location>
        <begin position="546"/>
        <end position="577"/>
    </location>
</feature>
<dbReference type="PANTHER" id="PTHR13228:SF3">
    <property type="entry name" value="CONSERVED OLIGOMERIC GOLGI COMPLEX SUBUNIT 5"/>
    <property type="match status" value="1"/>
</dbReference>
<organism evidence="10 11">
    <name type="scientific">Actinomortierella ambigua</name>
    <dbReference type="NCBI Taxonomy" id="1343610"/>
    <lineage>
        <taxon>Eukaryota</taxon>
        <taxon>Fungi</taxon>
        <taxon>Fungi incertae sedis</taxon>
        <taxon>Mucoromycota</taxon>
        <taxon>Mortierellomycotina</taxon>
        <taxon>Mortierellomycetes</taxon>
        <taxon>Mortierellales</taxon>
        <taxon>Mortierellaceae</taxon>
        <taxon>Actinomortierella</taxon>
    </lineage>
</organism>
<dbReference type="Gene3D" id="2.130.10.10">
    <property type="entry name" value="YVTN repeat-like/Quinoprotein amine dehydrogenase"/>
    <property type="match status" value="3"/>
</dbReference>
<evidence type="ECO:0000259" key="9">
    <source>
        <dbReference type="Pfam" id="PF21031"/>
    </source>
</evidence>
<dbReference type="AlphaFoldDB" id="A0A9P6Q137"/>
<evidence type="ECO:0000259" key="7">
    <source>
        <dbReference type="Pfam" id="PF10392"/>
    </source>
</evidence>
<feature type="domain" description="WD repeat-containing protein 54 beta-propeller" evidence="9">
    <location>
        <begin position="486"/>
        <end position="581"/>
    </location>
</feature>
<feature type="region of interest" description="Disordered" evidence="6">
    <location>
        <begin position="919"/>
        <end position="963"/>
    </location>
</feature>
<keyword evidence="4" id="KW-0472">Membrane</keyword>
<evidence type="ECO:0000256" key="6">
    <source>
        <dbReference type="SAM" id="MobiDB-lite"/>
    </source>
</evidence>
<dbReference type="PANTHER" id="PTHR13228">
    <property type="entry name" value="CONSERVED OLIGOMERIC GOLGI COMPLEX COMPONENT 5"/>
    <property type="match status" value="1"/>
</dbReference>
<evidence type="ECO:0000313" key="10">
    <source>
        <dbReference type="EMBL" id="KAG0256982.1"/>
    </source>
</evidence>
<dbReference type="OrthoDB" id="18786at2759"/>
<proteinExistence type="predicted"/>
<feature type="domain" description="Conserved oligomeric Golgi complex subunit 5 helical" evidence="8">
    <location>
        <begin position="190"/>
        <end position="400"/>
    </location>
</feature>
<dbReference type="InterPro" id="IPR036322">
    <property type="entry name" value="WD40_repeat_dom_sf"/>
</dbReference>
<dbReference type="InterPro" id="IPR049546">
    <property type="entry name" value="WDR54_beta_prop"/>
</dbReference>
<dbReference type="PROSITE" id="PS50294">
    <property type="entry name" value="WD_REPEATS_REGION"/>
    <property type="match status" value="2"/>
</dbReference>
<feature type="repeat" description="WD" evidence="5">
    <location>
        <begin position="736"/>
        <end position="777"/>
    </location>
</feature>
<keyword evidence="3" id="KW-0333">Golgi apparatus</keyword>
<feature type="compositionally biased region" description="Low complexity" evidence="6">
    <location>
        <begin position="922"/>
        <end position="941"/>
    </location>
</feature>
<dbReference type="GO" id="GO:0000139">
    <property type="term" value="C:Golgi membrane"/>
    <property type="evidence" value="ECO:0007669"/>
    <property type="project" value="UniProtKB-SubCell"/>
</dbReference>
<evidence type="ECO:0000256" key="4">
    <source>
        <dbReference type="ARBA" id="ARBA00023136"/>
    </source>
</evidence>
<evidence type="ECO:0000313" key="11">
    <source>
        <dbReference type="Proteomes" id="UP000807716"/>
    </source>
</evidence>
<dbReference type="SUPFAM" id="SSF50978">
    <property type="entry name" value="WD40 repeat-like"/>
    <property type="match status" value="1"/>
</dbReference>
<dbReference type="GO" id="GO:0006891">
    <property type="term" value="P:intra-Golgi vesicle-mediated transport"/>
    <property type="evidence" value="ECO:0007669"/>
    <property type="project" value="InterPro"/>
</dbReference>
<dbReference type="Pfam" id="PF10392">
    <property type="entry name" value="COG5_N"/>
    <property type="match status" value="1"/>
</dbReference>
<dbReference type="InterPro" id="IPR049176">
    <property type="entry name" value="COG5_N"/>
</dbReference>
<dbReference type="EMBL" id="JAAAJB010000381">
    <property type="protein sequence ID" value="KAG0256982.1"/>
    <property type="molecule type" value="Genomic_DNA"/>
</dbReference>
<dbReference type="Pfam" id="PF00400">
    <property type="entry name" value="WD40"/>
    <property type="match status" value="2"/>
</dbReference>
<keyword evidence="5" id="KW-0853">WD repeat</keyword>
<dbReference type="InterPro" id="IPR048485">
    <property type="entry name" value="COG5_helical"/>
</dbReference>
<accession>A0A9P6Q137</accession>
<name>A0A9P6Q137_9FUNG</name>
<protein>
    <recommendedName>
        <fullName evidence="2">Conserved oligomeric Golgi complex subunit 5</fullName>
    </recommendedName>
</protein>
<evidence type="ECO:0000256" key="2">
    <source>
        <dbReference type="ARBA" id="ARBA00020974"/>
    </source>
</evidence>
<feature type="domain" description="Conserved oligomeric Golgi complex subunit 5 N-terminal" evidence="7">
    <location>
        <begin position="32"/>
        <end position="160"/>
    </location>
</feature>
<sequence>MAAIAPPPSTTPSDTAASALALPTLDNYTDYESFLGDQFDPNTHANSIIHRSAKGDLDIATSLSSLSFSIDNLNKQLHDQVTSNYNDLLDQAAGIRSLEAVLETIKQGLATLSASMNRLSFKIKTPYDQIKSYTTQLERIHATSEVLRRVIRFLYLCKRLEMQVPQGDIELTKAALTLSEIDALLQESDLEGIHIVDEEVKKLESVRTNIIDSADRMLQEGMPTQNQAQVGSALQVFYSLNGLGIKIQAITSNIADRLHSQLKHALDLPSLQREARESGGSSAAAVIRRDGVPPPGAGPLWTSILWKRMEKLMDEMYDGCVRVYLLERVLERKRDPLTQVSFLDIVANSMDGNMIHRFWQSLSVHLEQELKNAARSSPQFLQPAFVDGYPRLLNLLHEFFSRVSVHSVNLPSEDVQSPEFVLMLRTMFVELALTSSSDASDSTAYLWNLHTGSMLASFKQNVSPLGCLAMVNNPRQQGSVFLAAQADKGMLHVYSYQKDQVEMKIVLPDKLVCLATSTKGTYCVGGTQSGRVHIWKVSTGVLHRTFDAHYKKITALRFSADDSVLFTGSEDAAVHVWMLSDLLDESSSEEPAPHYSWTDHTLSITDIQCGIGNFHGTRVLTSSLDHTCKLWDLSTGTLLTTFLFPTKITALAFDPSERFFLAASGTPATSSGSSNSKEPNTTDYVIYQALLYKSKHTEQGYTTIEAVDGDSGLEQIGLGGAKRGGRGGAGTGDLVFKGHHHPITRMSLSFDGSALVSGDSKGAVLVWDVASRQMVREMKHHKGSVSSVHTMFQPADLYSNTTLTKKPKLQPVGRFGRLPPSRLGSDEGLNVIVSNIAEDIPSFLTAAESEVDHHHFHTGPSSSILVDKEEQLLAGATNAHVYHRSHLLSSSGGGDVSSTQNKDYQALEQKYRELEARVATLQQQQQSTPQQQQAQQPVVTQNEVSSALEGLRSSGGAHKRRRA</sequence>
<feature type="repeat" description="WD" evidence="5">
    <location>
        <begin position="616"/>
        <end position="641"/>
    </location>
</feature>
<keyword evidence="11" id="KW-1185">Reference proteome</keyword>
<dbReference type="SMART" id="SM00320">
    <property type="entry name" value="WD40"/>
    <property type="match status" value="4"/>
</dbReference>
<dbReference type="InterPro" id="IPR019465">
    <property type="entry name" value="Cog5"/>
</dbReference>
<evidence type="ECO:0000256" key="5">
    <source>
        <dbReference type="PROSITE-ProRule" id="PRU00221"/>
    </source>
</evidence>
<evidence type="ECO:0000259" key="8">
    <source>
        <dbReference type="Pfam" id="PF20649"/>
    </source>
</evidence>
<evidence type="ECO:0000256" key="1">
    <source>
        <dbReference type="ARBA" id="ARBA00004395"/>
    </source>
</evidence>
<comment type="caution">
    <text evidence="10">The sequence shown here is derived from an EMBL/GenBank/DDBJ whole genome shotgun (WGS) entry which is preliminary data.</text>
</comment>